<organism evidence="2 3">
    <name type="scientific">Sesamum alatum</name>
    <dbReference type="NCBI Taxonomy" id="300844"/>
    <lineage>
        <taxon>Eukaryota</taxon>
        <taxon>Viridiplantae</taxon>
        <taxon>Streptophyta</taxon>
        <taxon>Embryophyta</taxon>
        <taxon>Tracheophyta</taxon>
        <taxon>Spermatophyta</taxon>
        <taxon>Magnoliopsida</taxon>
        <taxon>eudicotyledons</taxon>
        <taxon>Gunneridae</taxon>
        <taxon>Pentapetalae</taxon>
        <taxon>asterids</taxon>
        <taxon>lamiids</taxon>
        <taxon>Lamiales</taxon>
        <taxon>Pedaliaceae</taxon>
        <taxon>Sesamum</taxon>
    </lineage>
</organism>
<dbReference type="EMBL" id="JACGWO010000008">
    <property type="protein sequence ID" value="KAK4421905.1"/>
    <property type="molecule type" value="Genomic_DNA"/>
</dbReference>
<reference evidence="2" key="2">
    <citation type="journal article" date="2024" name="Plant">
        <title>Genomic evolution and insights into agronomic trait innovations of Sesamum species.</title>
        <authorList>
            <person name="Miao H."/>
            <person name="Wang L."/>
            <person name="Qu L."/>
            <person name="Liu H."/>
            <person name="Sun Y."/>
            <person name="Le M."/>
            <person name="Wang Q."/>
            <person name="Wei S."/>
            <person name="Zheng Y."/>
            <person name="Lin W."/>
            <person name="Duan Y."/>
            <person name="Cao H."/>
            <person name="Xiong S."/>
            <person name="Wang X."/>
            <person name="Wei L."/>
            <person name="Li C."/>
            <person name="Ma Q."/>
            <person name="Ju M."/>
            <person name="Zhao R."/>
            <person name="Li G."/>
            <person name="Mu C."/>
            <person name="Tian Q."/>
            <person name="Mei H."/>
            <person name="Zhang T."/>
            <person name="Gao T."/>
            <person name="Zhang H."/>
        </authorList>
    </citation>
    <scope>NUCLEOTIDE SEQUENCE</scope>
    <source>
        <strain evidence="2">3651</strain>
    </source>
</reference>
<dbReference type="AlphaFoldDB" id="A0AAE1Y1E8"/>
<proteinExistence type="predicted"/>
<evidence type="ECO:0000256" key="1">
    <source>
        <dbReference type="SAM" id="MobiDB-lite"/>
    </source>
</evidence>
<evidence type="ECO:0000313" key="2">
    <source>
        <dbReference type="EMBL" id="KAK4421905.1"/>
    </source>
</evidence>
<evidence type="ECO:0000313" key="3">
    <source>
        <dbReference type="Proteomes" id="UP001293254"/>
    </source>
</evidence>
<feature type="compositionally biased region" description="Acidic residues" evidence="1">
    <location>
        <begin position="143"/>
        <end position="157"/>
    </location>
</feature>
<sequence length="157" mass="18282">MKRVGKLNKNNKILQGVNASSLRLVMKVLLLHHQPLHAPGYFLNPEFFNANADVEKDKEVMRGLFKCMESLIPTTEMQDKVTDALTLYKEVEGFFGIRWLGKEAQKLQLIDEEEEEVNFTDTDEEDFNCYIFNSDREDKNNDDNDEDIEFGDELELE</sequence>
<protein>
    <submittedName>
        <fullName evidence="2">Uncharacterized protein</fullName>
    </submittedName>
</protein>
<dbReference type="Proteomes" id="UP001293254">
    <property type="component" value="Unassembled WGS sequence"/>
</dbReference>
<accession>A0AAE1Y1E8</accession>
<name>A0AAE1Y1E8_9LAMI</name>
<reference evidence="2" key="1">
    <citation type="submission" date="2020-06" db="EMBL/GenBank/DDBJ databases">
        <authorList>
            <person name="Li T."/>
            <person name="Hu X."/>
            <person name="Zhang T."/>
            <person name="Song X."/>
            <person name="Zhang H."/>
            <person name="Dai N."/>
            <person name="Sheng W."/>
            <person name="Hou X."/>
            <person name="Wei L."/>
        </authorList>
    </citation>
    <scope>NUCLEOTIDE SEQUENCE</scope>
    <source>
        <strain evidence="2">3651</strain>
        <tissue evidence="2">Leaf</tissue>
    </source>
</reference>
<gene>
    <name evidence="2" type="ORF">Salat_2141200</name>
</gene>
<keyword evidence="3" id="KW-1185">Reference proteome</keyword>
<feature type="region of interest" description="Disordered" evidence="1">
    <location>
        <begin position="134"/>
        <end position="157"/>
    </location>
</feature>
<comment type="caution">
    <text evidence="2">The sequence shown here is derived from an EMBL/GenBank/DDBJ whole genome shotgun (WGS) entry which is preliminary data.</text>
</comment>